<sequence>MDRPSTPPPQSASKKRRTAVAAGMLAGVDPSIDSHELLGSPSRSSPRAFTSSGTKRKRTTSSSSSTSPSTSSAHAPDLSILSPAAKRAVALASPSSRSPSRMGPASMLAATTMPGSPTPSISISTPASSARRSVASSCQGGAVRSSGGSSNSMSSTTSSSARSSWDLLSELSTPATSVASSSPISSSQDSLTRLAGKAAVSSCQLGLPFPSATISAPSSSFSTTGLTPKSNARIAAAAIAPSINSSGGSTRSSTSISSTSTAGRALSLRERIQAKEQARLQELEGMTRRHGALFARAAGRSIPAGLERKTAAAVGLGISDPDADALAGPPALPSPSQPSSKRGTKRPRDSSKAATAGQYQAPALSATRRQTAALMDVLKRKSLVSRLPEIADSLYMLFTHAAAAQGMSMPSSSASGSSSSGTAADKDGSRSAAGGEGAASAAIPAITATPRVPVLPLSEVLTSLTRSSRTILSRVELREALGLLIEFVPGFLEIRKVGQGGAEWATLGFGRGAVSAAGSSSGAGHGAGHPQPLGLKEVRERLKALV</sequence>
<keyword evidence="6" id="KW-1185">Reference proteome</keyword>
<name>A0AAN6GBI5_9BASI</name>
<gene>
    <name evidence="5" type="ORF">OC842_004206</name>
</gene>
<feature type="region of interest" description="Disordered" evidence="3">
    <location>
        <begin position="242"/>
        <end position="264"/>
    </location>
</feature>
<dbReference type="EMBL" id="JAPDMQ010000240">
    <property type="protein sequence ID" value="KAK0529542.1"/>
    <property type="molecule type" value="Genomic_DNA"/>
</dbReference>
<reference evidence="5" key="1">
    <citation type="journal article" date="2023" name="PhytoFront">
        <title>Draft Genome Resources of Seven Strains of Tilletia horrida, Causal Agent of Kernel Smut of Rice.</title>
        <authorList>
            <person name="Khanal S."/>
            <person name="Antony Babu S."/>
            <person name="Zhou X.G."/>
        </authorList>
    </citation>
    <scope>NUCLEOTIDE SEQUENCE</scope>
    <source>
        <strain evidence="5">TX3</strain>
    </source>
</reference>
<evidence type="ECO:0000313" key="6">
    <source>
        <dbReference type="Proteomes" id="UP001176521"/>
    </source>
</evidence>
<evidence type="ECO:0000256" key="1">
    <source>
        <dbReference type="ARBA" id="ARBA00008356"/>
    </source>
</evidence>
<comment type="caution">
    <text evidence="5">The sequence shown here is derived from an EMBL/GenBank/DDBJ whole genome shotgun (WGS) entry which is preliminary data.</text>
</comment>
<dbReference type="InterPro" id="IPR038090">
    <property type="entry name" value="Cdt1_C_WH_dom_sf"/>
</dbReference>
<feature type="domain" description="DNA replication factor Cdt1 C-terminal" evidence="4">
    <location>
        <begin position="376"/>
        <end position="498"/>
    </location>
</feature>
<evidence type="ECO:0000259" key="4">
    <source>
        <dbReference type="Pfam" id="PF16679"/>
    </source>
</evidence>
<evidence type="ECO:0000313" key="5">
    <source>
        <dbReference type="EMBL" id="KAK0529542.1"/>
    </source>
</evidence>
<feature type="compositionally biased region" description="Pro residues" evidence="3">
    <location>
        <begin position="1"/>
        <end position="10"/>
    </location>
</feature>
<organism evidence="5 6">
    <name type="scientific">Tilletia horrida</name>
    <dbReference type="NCBI Taxonomy" id="155126"/>
    <lineage>
        <taxon>Eukaryota</taxon>
        <taxon>Fungi</taxon>
        <taxon>Dikarya</taxon>
        <taxon>Basidiomycota</taxon>
        <taxon>Ustilaginomycotina</taxon>
        <taxon>Exobasidiomycetes</taxon>
        <taxon>Tilletiales</taxon>
        <taxon>Tilletiaceae</taxon>
        <taxon>Tilletia</taxon>
    </lineage>
</organism>
<dbReference type="AlphaFoldDB" id="A0AAN6GBI5"/>
<accession>A0AAN6GBI5</accession>
<feature type="compositionally biased region" description="Low complexity" evidence="3">
    <location>
        <begin position="60"/>
        <end position="72"/>
    </location>
</feature>
<proteinExistence type="inferred from homology"/>
<dbReference type="Gene3D" id="1.10.10.1420">
    <property type="entry name" value="DNA replication factor Cdt1, C-terminal WH domain"/>
    <property type="match status" value="1"/>
</dbReference>
<dbReference type="Pfam" id="PF16679">
    <property type="entry name" value="CDT1_C"/>
    <property type="match status" value="1"/>
</dbReference>
<dbReference type="InterPro" id="IPR032054">
    <property type="entry name" value="Cdt1_C"/>
</dbReference>
<comment type="similarity">
    <text evidence="1">Belongs to the Cdt1 family.</text>
</comment>
<feature type="compositionally biased region" description="Low complexity" evidence="3">
    <location>
        <begin position="407"/>
        <end position="423"/>
    </location>
</feature>
<dbReference type="Proteomes" id="UP001176521">
    <property type="component" value="Unassembled WGS sequence"/>
</dbReference>
<feature type="region of interest" description="Disordered" evidence="3">
    <location>
        <begin position="1"/>
        <end position="166"/>
    </location>
</feature>
<feature type="region of interest" description="Disordered" evidence="3">
    <location>
        <begin position="322"/>
        <end position="365"/>
    </location>
</feature>
<evidence type="ECO:0000256" key="2">
    <source>
        <dbReference type="ARBA" id="ARBA00023306"/>
    </source>
</evidence>
<feature type="region of interest" description="Disordered" evidence="3">
    <location>
        <begin position="407"/>
        <end position="436"/>
    </location>
</feature>
<feature type="compositionally biased region" description="Low complexity" evidence="3">
    <location>
        <begin position="87"/>
        <end position="106"/>
    </location>
</feature>
<protein>
    <recommendedName>
        <fullName evidence="4">DNA replication factor Cdt1 C-terminal domain-containing protein</fullName>
    </recommendedName>
</protein>
<feature type="compositionally biased region" description="Low complexity" evidence="3">
    <location>
        <begin position="118"/>
        <end position="137"/>
    </location>
</feature>
<evidence type="ECO:0000256" key="3">
    <source>
        <dbReference type="SAM" id="MobiDB-lite"/>
    </source>
</evidence>
<feature type="compositionally biased region" description="Low complexity" evidence="3">
    <location>
        <begin position="144"/>
        <end position="164"/>
    </location>
</feature>
<keyword evidence="2" id="KW-0131">Cell cycle</keyword>
<feature type="compositionally biased region" description="Low complexity" evidence="3">
    <location>
        <begin position="242"/>
        <end position="261"/>
    </location>
</feature>